<evidence type="ECO:0000256" key="3">
    <source>
        <dbReference type="ARBA" id="ARBA00023295"/>
    </source>
</evidence>
<accession>A0A835TC89</accession>
<dbReference type="PANTHER" id="PTHR10353">
    <property type="entry name" value="GLYCOSYL HYDROLASE"/>
    <property type="match status" value="1"/>
</dbReference>
<protein>
    <recommendedName>
        <fullName evidence="8">Beta-glucosidase</fullName>
    </recommendedName>
</protein>
<gene>
    <name evidence="6" type="ORF">HXX76_003855</name>
</gene>
<evidence type="ECO:0000256" key="4">
    <source>
        <dbReference type="RuleBase" id="RU003690"/>
    </source>
</evidence>
<dbReference type="EMBL" id="JAEHOC010000006">
    <property type="protein sequence ID" value="KAG2441002.1"/>
    <property type="molecule type" value="Genomic_DNA"/>
</dbReference>
<name>A0A835TC89_CHLIN</name>
<keyword evidence="5" id="KW-0472">Membrane</keyword>
<dbReference type="GO" id="GO:0008422">
    <property type="term" value="F:beta-glucosidase activity"/>
    <property type="evidence" value="ECO:0007669"/>
    <property type="project" value="TreeGrafter"/>
</dbReference>
<reference evidence="6" key="1">
    <citation type="journal article" date="2020" name="bioRxiv">
        <title>Comparative genomics of Chlamydomonas.</title>
        <authorList>
            <person name="Craig R.J."/>
            <person name="Hasan A.R."/>
            <person name="Ness R.W."/>
            <person name="Keightley P.D."/>
        </authorList>
    </citation>
    <scope>NUCLEOTIDE SEQUENCE</scope>
    <source>
        <strain evidence="6">SAG 7.73</strain>
    </source>
</reference>
<organism evidence="6 7">
    <name type="scientific">Chlamydomonas incerta</name>
    <dbReference type="NCBI Taxonomy" id="51695"/>
    <lineage>
        <taxon>Eukaryota</taxon>
        <taxon>Viridiplantae</taxon>
        <taxon>Chlorophyta</taxon>
        <taxon>core chlorophytes</taxon>
        <taxon>Chlorophyceae</taxon>
        <taxon>CS clade</taxon>
        <taxon>Chlamydomonadales</taxon>
        <taxon>Chlamydomonadaceae</taxon>
        <taxon>Chlamydomonas</taxon>
    </lineage>
</organism>
<evidence type="ECO:0000313" key="6">
    <source>
        <dbReference type="EMBL" id="KAG2441002.1"/>
    </source>
</evidence>
<evidence type="ECO:0000313" key="7">
    <source>
        <dbReference type="Proteomes" id="UP000650467"/>
    </source>
</evidence>
<dbReference type="AlphaFoldDB" id="A0A835TC89"/>
<evidence type="ECO:0008006" key="8">
    <source>
        <dbReference type="Google" id="ProtNLM"/>
    </source>
</evidence>
<dbReference type="InterPro" id="IPR017853">
    <property type="entry name" value="GH"/>
</dbReference>
<dbReference type="SUPFAM" id="SSF51445">
    <property type="entry name" value="(Trans)glycosidases"/>
    <property type="match status" value="1"/>
</dbReference>
<proteinExistence type="inferred from homology"/>
<comment type="similarity">
    <text evidence="1 4">Belongs to the glycosyl hydrolase 1 family.</text>
</comment>
<dbReference type="OrthoDB" id="65569at2759"/>
<feature type="transmembrane region" description="Helical" evidence="5">
    <location>
        <begin position="625"/>
        <end position="644"/>
    </location>
</feature>
<evidence type="ECO:0000256" key="2">
    <source>
        <dbReference type="ARBA" id="ARBA00022801"/>
    </source>
</evidence>
<evidence type="ECO:0000256" key="5">
    <source>
        <dbReference type="SAM" id="Phobius"/>
    </source>
</evidence>
<keyword evidence="7" id="KW-1185">Reference proteome</keyword>
<dbReference type="PRINTS" id="PR00131">
    <property type="entry name" value="GLHYDRLASE1"/>
</dbReference>
<dbReference type="PANTHER" id="PTHR10353:SF36">
    <property type="entry name" value="LP05116P"/>
    <property type="match status" value="1"/>
</dbReference>
<keyword evidence="5" id="KW-0812">Transmembrane</keyword>
<sequence length="692" mass="73755">MAGMSQDAAVDVCGRFLKGAAISVWQNSFDEASNWTAFAIKPHSLAERVRGKDPQLRLNTSPDFWNRYHEDIQCCRLLGSNSLRLSLEWSRIMPNGPGQVDEDAVQRYTDILRACEGAGLVPMLTLHHFTHPQWFQELGGFEKEESIRYFEEWAVTAFKLFRNHMHLVATFNEPTCAAFTGYIAGIHTPGRRGDIATAGRVLLHMLRAHSAAYAAIKAQDGGGAVRVGLVHQQITFEPEGTGVLHSASRWTADWLTHCFGWDVVHEYLMKGHFAWRIPGGRPGHLEVQEPSGRPHVDWLGINYYTRVVLDWRLGFTCRPGEVLTDMGWPVVPEGLYAAIAHCAELGVPLYITETGLADGTDDRRAPLIAAYWQQVARAVADGYDVRGFYYWTLVDNYEWHLGYNMKFGLFEWLDAPPNAQPHPSAMAQRARAAAMAKAAASSAARSGCGATATAAAPELQPLHVAAGPSLLAGASATIVSVTSPSTPKWQHDGADGGATGEELPPQAAYALLTSTGAMPSALSSTLAAAEAACSAGDAMSDVRRRLRQGSLELVRRFAATPDGLDAAQASLRATAWPPLELPQALRRPEPSSGGGVGAGGVLGVLVLGAAGLLVPRPLGRALRSVGRVALSALYVPVLLAGAAWRRIAGGAGAASSSSAYGRLLPASGALAGRVAGAALLGGEPRGTEGMAV</sequence>
<keyword evidence="5" id="KW-1133">Transmembrane helix</keyword>
<comment type="caution">
    <text evidence="6">The sequence shown here is derived from an EMBL/GenBank/DDBJ whole genome shotgun (WGS) entry which is preliminary data.</text>
</comment>
<evidence type="ECO:0000256" key="1">
    <source>
        <dbReference type="ARBA" id="ARBA00010838"/>
    </source>
</evidence>
<keyword evidence="2" id="KW-0378">Hydrolase</keyword>
<dbReference type="InterPro" id="IPR001360">
    <property type="entry name" value="Glyco_hydro_1"/>
</dbReference>
<dbReference type="Gene3D" id="3.20.20.80">
    <property type="entry name" value="Glycosidases"/>
    <property type="match status" value="1"/>
</dbReference>
<dbReference type="Pfam" id="PF00232">
    <property type="entry name" value="Glyco_hydro_1"/>
    <property type="match status" value="1"/>
</dbReference>
<dbReference type="GO" id="GO:0005975">
    <property type="term" value="P:carbohydrate metabolic process"/>
    <property type="evidence" value="ECO:0007669"/>
    <property type="project" value="InterPro"/>
</dbReference>
<keyword evidence="3" id="KW-0326">Glycosidase</keyword>
<dbReference type="Proteomes" id="UP000650467">
    <property type="component" value="Unassembled WGS sequence"/>
</dbReference>
<feature type="transmembrane region" description="Helical" evidence="5">
    <location>
        <begin position="593"/>
        <end position="613"/>
    </location>
</feature>